<dbReference type="RefSeq" id="WP_093822487.1">
    <property type="nucleotide sequence ID" value="NZ_FOLQ01000001.1"/>
</dbReference>
<dbReference type="EMBL" id="FOLQ01000001">
    <property type="protein sequence ID" value="SFB91023.1"/>
    <property type="molecule type" value="Genomic_DNA"/>
</dbReference>
<name>A0A1I1F1J1_9BACT</name>
<proteinExistence type="predicted"/>
<keyword evidence="1" id="KW-0732">Signal</keyword>
<feature type="signal peptide" evidence="1">
    <location>
        <begin position="1"/>
        <end position="24"/>
    </location>
</feature>
<dbReference type="Proteomes" id="UP000198598">
    <property type="component" value="Unassembled WGS sequence"/>
</dbReference>
<evidence type="ECO:0000313" key="2">
    <source>
        <dbReference type="EMBL" id="SFB91023.1"/>
    </source>
</evidence>
<accession>A0A1I1F1J1</accession>
<dbReference type="AlphaFoldDB" id="A0A1I1F1J1"/>
<reference evidence="2 3" key="1">
    <citation type="submission" date="2016-10" db="EMBL/GenBank/DDBJ databases">
        <authorList>
            <person name="de Groot N.N."/>
        </authorList>
    </citation>
    <scope>NUCLEOTIDE SEQUENCE [LARGE SCALE GENOMIC DNA]</scope>
    <source>
        <strain evidence="2 3">DSM 26130</strain>
    </source>
</reference>
<dbReference type="STRING" id="662367.SAMN05216167_10172"/>
<evidence type="ECO:0000256" key="1">
    <source>
        <dbReference type="SAM" id="SignalP"/>
    </source>
</evidence>
<sequence length="180" mass="20174">MPICRKRLILVLGILVATVGNSRAQSAPDLRQIRWGYSKKQVREAEEKKPTSTRSDKLIYAQVPIGSRMVGLEYEFNGDSLLSASYYYYVNASITQSDVVAAAAEFDALLTEKYGPGKTAKVGEIKQTLWMTPRTRISLALGNVDKGWSVELVYLCRVCSGDVQAMPKEEFKPRKEIKDF</sequence>
<dbReference type="OrthoDB" id="951825at2"/>
<protein>
    <submittedName>
        <fullName evidence="2">Uncharacterized protein</fullName>
    </submittedName>
</protein>
<feature type="chain" id="PRO_5011761385" evidence="1">
    <location>
        <begin position="25"/>
        <end position="180"/>
    </location>
</feature>
<evidence type="ECO:0000313" key="3">
    <source>
        <dbReference type="Proteomes" id="UP000198598"/>
    </source>
</evidence>
<organism evidence="2 3">
    <name type="scientific">Spirosoma endophyticum</name>
    <dbReference type="NCBI Taxonomy" id="662367"/>
    <lineage>
        <taxon>Bacteria</taxon>
        <taxon>Pseudomonadati</taxon>
        <taxon>Bacteroidota</taxon>
        <taxon>Cytophagia</taxon>
        <taxon>Cytophagales</taxon>
        <taxon>Cytophagaceae</taxon>
        <taxon>Spirosoma</taxon>
    </lineage>
</organism>
<keyword evidence="3" id="KW-1185">Reference proteome</keyword>
<gene>
    <name evidence="2" type="ORF">SAMN05216167_10172</name>
</gene>